<sequence>NDLKIFASDHIQRLRNSPRQNGTNSILLFYATLPSGNGTVPRSILATIFVKQQERIFSVDSLLENSKESVASGERQVLTLAQNLNTVPIALINFPVAKFTSLEELDIKVEKETRCEEFFPQFSGEGMYGVAPEKSDVTM</sequence>
<dbReference type="EMBL" id="CACRXK020028258">
    <property type="protein sequence ID" value="CAB4041402.1"/>
    <property type="molecule type" value="Genomic_DNA"/>
</dbReference>
<reference evidence="1" key="1">
    <citation type="submission" date="2020-04" db="EMBL/GenBank/DDBJ databases">
        <authorList>
            <person name="Alioto T."/>
            <person name="Alioto T."/>
            <person name="Gomez Garrido J."/>
        </authorList>
    </citation>
    <scope>NUCLEOTIDE SEQUENCE</scope>
    <source>
        <strain evidence="1">A484AB</strain>
    </source>
</reference>
<feature type="non-terminal residue" evidence="1">
    <location>
        <position position="1"/>
    </location>
</feature>
<dbReference type="AlphaFoldDB" id="A0A7D9M3U2"/>
<protein>
    <submittedName>
        <fullName evidence="1">Uncharacterized protein</fullName>
    </submittedName>
</protein>
<keyword evidence="2" id="KW-1185">Reference proteome</keyword>
<accession>A0A7D9M3U2</accession>
<name>A0A7D9M3U2_PARCT</name>
<gene>
    <name evidence="1" type="ORF">PACLA_8A001770</name>
</gene>
<evidence type="ECO:0000313" key="2">
    <source>
        <dbReference type="Proteomes" id="UP001152795"/>
    </source>
</evidence>
<organism evidence="1 2">
    <name type="scientific">Paramuricea clavata</name>
    <name type="common">Red gorgonian</name>
    <name type="synonym">Violescent sea-whip</name>
    <dbReference type="NCBI Taxonomy" id="317549"/>
    <lineage>
        <taxon>Eukaryota</taxon>
        <taxon>Metazoa</taxon>
        <taxon>Cnidaria</taxon>
        <taxon>Anthozoa</taxon>
        <taxon>Octocorallia</taxon>
        <taxon>Malacalcyonacea</taxon>
        <taxon>Plexauridae</taxon>
        <taxon>Paramuricea</taxon>
    </lineage>
</organism>
<feature type="non-terminal residue" evidence="1">
    <location>
        <position position="139"/>
    </location>
</feature>
<proteinExistence type="predicted"/>
<dbReference type="Proteomes" id="UP001152795">
    <property type="component" value="Unassembled WGS sequence"/>
</dbReference>
<comment type="caution">
    <text evidence="1">The sequence shown here is derived from an EMBL/GenBank/DDBJ whole genome shotgun (WGS) entry which is preliminary data.</text>
</comment>
<evidence type="ECO:0000313" key="1">
    <source>
        <dbReference type="EMBL" id="CAB4041402.1"/>
    </source>
</evidence>